<comment type="caution">
    <text evidence="2">The sequence shown here is derived from an EMBL/GenBank/DDBJ whole genome shotgun (WGS) entry which is preliminary data.</text>
</comment>
<gene>
    <name evidence="2" type="ORF">J1605_000733</name>
</gene>
<accession>A0AB34GQF7</accession>
<feature type="compositionally biased region" description="Polar residues" evidence="1">
    <location>
        <begin position="29"/>
        <end position="48"/>
    </location>
</feature>
<keyword evidence="3" id="KW-1185">Reference proteome</keyword>
<dbReference type="Proteomes" id="UP001159641">
    <property type="component" value="Unassembled WGS sequence"/>
</dbReference>
<proteinExistence type="predicted"/>
<dbReference type="EMBL" id="JAIQCJ010002152">
    <property type="protein sequence ID" value="KAJ8780690.1"/>
    <property type="molecule type" value="Genomic_DNA"/>
</dbReference>
<reference evidence="2 3" key="1">
    <citation type="submission" date="2022-11" db="EMBL/GenBank/DDBJ databases">
        <title>Whole genome sequence of Eschrichtius robustus ER-17-0199.</title>
        <authorList>
            <person name="Bruniche-Olsen A."/>
            <person name="Black A.N."/>
            <person name="Fields C.J."/>
            <person name="Walden K."/>
            <person name="Dewoody J.A."/>
        </authorList>
    </citation>
    <scope>NUCLEOTIDE SEQUENCE [LARGE SCALE GENOMIC DNA]</scope>
    <source>
        <strain evidence="2">ER-17-0199</strain>
        <tissue evidence="2">Blubber</tissue>
    </source>
</reference>
<evidence type="ECO:0000256" key="1">
    <source>
        <dbReference type="SAM" id="MobiDB-lite"/>
    </source>
</evidence>
<feature type="region of interest" description="Disordered" evidence="1">
    <location>
        <begin position="1"/>
        <end position="53"/>
    </location>
</feature>
<organism evidence="2 3">
    <name type="scientific">Eschrichtius robustus</name>
    <name type="common">California gray whale</name>
    <name type="synonym">Eschrichtius gibbosus</name>
    <dbReference type="NCBI Taxonomy" id="9764"/>
    <lineage>
        <taxon>Eukaryota</taxon>
        <taxon>Metazoa</taxon>
        <taxon>Chordata</taxon>
        <taxon>Craniata</taxon>
        <taxon>Vertebrata</taxon>
        <taxon>Euteleostomi</taxon>
        <taxon>Mammalia</taxon>
        <taxon>Eutheria</taxon>
        <taxon>Laurasiatheria</taxon>
        <taxon>Artiodactyla</taxon>
        <taxon>Whippomorpha</taxon>
        <taxon>Cetacea</taxon>
        <taxon>Mysticeti</taxon>
        <taxon>Eschrichtiidae</taxon>
        <taxon>Eschrichtius</taxon>
    </lineage>
</organism>
<dbReference type="AlphaFoldDB" id="A0AB34GQF7"/>
<protein>
    <submittedName>
        <fullName evidence="2">Uncharacterized protein</fullName>
    </submittedName>
</protein>
<evidence type="ECO:0000313" key="2">
    <source>
        <dbReference type="EMBL" id="KAJ8780690.1"/>
    </source>
</evidence>
<evidence type="ECO:0000313" key="3">
    <source>
        <dbReference type="Proteomes" id="UP001159641"/>
    </source>
</evidence>
<sequence length="136" mass="14681">MNDPTPDCERCSPHVLPEAWAPGSLSPGFKSSSNRACQVTLTKPQASGSKKHGRGIAHLLKARAEKVGLSHHLVDAPEWQTLPAFKLREEERLARGGGPARSPAPPRRTAGRCRFKDALRVPAVGGEDEAWRGCSL</sequence>
<name>A0AB34GQF7_ESCRO</name>